<keyword evidence="1" id="KW-0732">Signal</keyword>
<dbReference type="Proteomes" id="UP000094869">
    <property type="component" value="Unassembled WGS sequence"/>
</dbReference>
<name>A0ABX3AP80_9FIRM</name>
<evidence type="ECO:0000313" key="2">
    <source>
        <dbReference type="EMBL" id="ODR61251.1"/>
    </source>
</evidence>
<reference evidence="2 3" key="1">
    <citation type="submission" date="2016-08" db="EMBL/GenBank/DDBJ databases">
        <title>Characterization of Isolates of Eisenbergiella tayi Derived from Blood Cultures, Using Whole Genome Sequencing.</title>
        <authorList>
            <person name="Bernier A.-M."/>
            <person name="Burdz T."/>
            <person name="Wiebe D."/>
            <person name="Bernard K."/>
        </authorList>
    </citation>
    <scope>NUCLEOTIDE SEQUENCE [LARGE SCALE GENOMIC DNA]</scope>
    <source>
        <strain evidence="2 3">NML120146</strain>
    </source>
</reference>
<evidence type="ECO:0000313" key="3">
    <source>
        <dbReference type="Proteomes" id="UP000094869"/>
    </source>
</evidence>
<comment type="caution">
    <text evidence="2">The sequence shown here is derived from an EMBL/GenBank/DDBJ whole genome shotgun (WGS) entry which is preliminary data.</text>
</comment>
<gene>
    <name evidence="2" type="ORF">BEI63_02205</name>
</gene>
<feature type="signal peptide" evidence="1">
    <location>
        <begin position="1"/>
        <end position="25"/>
    </location>
</feature>
<organism evidence="2 3">
    <name type="scientific">Eisenbergiella tayi</name>
    <dbReference type="NCBI Taxonomy" id="1432052"/>
    <lineage>
        <taxon>Bacteria</taxon>
        <taxon>Bacillati</taxon>
        <taxon>Bacillota</taxon>
        <taxon>Clostridia</taxon>
        <taxon>Lachnospirales</taxon>
        <taxon>Lachnospiraceae</taxon>
        <taxon>Eisenbergiella</taxon>
    </lineage>
</organism>
<protein>
    <recommendedName>
        <fullName evidence="4">Extracellular solute-binding protein</fullName>
    </recommendedName>
</protein>
<accession>A0ABX3AP80</accession>
<dbReference type="Gene3D" id="3.40.190.10">
    <property type="entry name" value="Periplasmic binding protein-like II"/>
    <property type="match status" value="1"/>
</dbReference>
<evidence type="ECO:0008006" key="4">
    <source>
        <dbReference type="Google" id="ProtNLM"/>
    </source>
</evidence>
<proteinExistence type="predicted"/>
<dbReference type="PROSITE" id="PS51257">
    <property type="entry name" value="PROKAR_LIPOPROTEIN"/>
    <property type="match status" value="1"/>
</dbReference>
<feature type="chain" id="PRO_5046797151" description="Extracellular solute-binding protein" evidence="1">
    <location>
        <begin position="26"/>
        <end position="142"/>
    </location>
</feature>
<dbReference type="RefSeq" id="WP_069410435.1">
    <property type="nucleotide sequence ID" value="NZ_JAWZHF010000199.1"/>
</dbReference>
<dbReference type="EMBL" id="MEHD01000007">
    <property type="protein sequence ID" value="ODR61251.1"/>
    <property type="molecule type" value="Genomic_DNA"/>
</dbReference>
<evidence type="ECO:0000256" key="1">
    <source>
        <dbReference type="SAM" id="SignalP"/>
    </source>
</evidence>
<keyword evidence="3" id="KW-1185">Reference proteome</keyword>
<sequence length="142" mass="15525">MRKKSALFRLLAIMMIAAILTGALSGCGDTKDHSLSILLLDRSIEPLLKKLTAEDPDITFDVQSYLGAGSSVHIQERFERNDLPDIIMATYMPEGSIQKETLLDLSGYGFVQNYKASILSNLSVEGGDLHAGGPYERAGHRL</sequence>